<dbReference type="InterPro" id="IPR000304">
    <property type="entry name" value="Pyrroline-COOH_reductase"/>
</dbReference>
<dbReference type="GO" id="GO:0004735">
    <property type="term" value="F:pyrroline-5-carboxylate reductase activity"/>
    <property type="evidence" value="ECO:0007669"/>
    <property type="project" value="UniProtKB-UniRule"/>
</dbReference>
<evidence type="ECO:0000256" key="5">
    <source>
        <dbReference type="NCBIfam" id="TIGR00112"/>
    </source>
</evidence>
<dbReference type="Proteomes" id="UP000217999">
    <property type="component" value="Unassembled WGS sequence"/>
</dbReference>
<dbReference type="EMBL" id="NSJF01000003">
    <property type="protein sequence ID" value="PAT34727.1"/>
    <property type="molecule type" value="Genomic_DNA"/>
</dbReference>
<dbReference type="InterPro" id="IPR036291">
    <property type="entry name" value="NAD(P)-bd_dom_sf"/>
</dbReference>
<name>A0A2A2AAC6_9BURK</name>
<comment type="pathway">
    <text evidence="4">Amino-acid biosynthesis; L-proline biosynthesis; L-proline from L-glutamate 5-semialdehyde: step 1/1.</text>
</comment>
<organism evidence="9 10">
    <name type="scientific">Vandammella animalimorsus</name>
    <dbReference type="NCBI Taxonomy" id="2029117"/>
    <lineage>
        <taxon>Bacteria</taxon>
        <taxon>Pseudomonadati</taxon>
        <taxon>Pseudomonadota</taxon>
        <taxon>Betaproteobacteria</taxon>
        <taxon>Burkholderiales</taxon>
        <taxon>Comamonadaceae</taxon>
        <taxon>Vandammella</taxon>
    </lineage>
</organism>
<proteinExistence type="inferred from homology"/>
<dbReference type="Pfam" id="PF03807">
    <property type="entry name" value="F420_oxidored"/>
    <property type="match status" value="1"/>
</dbReference>
<feature type="binding site" evidence="6">
    <location>
        <begin position="8"/>
        <end position="13"/>
    </location>
    <ligand>
        <name>NADP(+)</name>
        <dbReference type="ChEBI" id="CHEBI:58349"/>
    </ligand>
</feature>
<comment type="catalytic activity">
    <reaction evidence="4">
        <text>L-proline + NADP(+) = (S)-1-pyrroline-5-carboxylate + NADPH + 2 H(+)</text>
        <dbReference type="Rhea" id="RHEA:14109"/>
        <dbReference type="ChEBI" id="CHEBI:15378"/>
        <dbReference type="ChEBI" id="CHEBI:17388"/>
        <dbReference type="ChEBI" id="CHEBI:57783"/>
        <dbReference type="ChEBI" id="CHEBI:58349"/>
        <dbReference type="ChEBI" id="CHEBI:60039"/>
        <dbReference type="EC" id="1.5.1.2"/>
    </reaction>
</comment>
<evidence type="ECO:0000313" key="10">
    <source>
        <dbReference type="Proteomes" id="UP000217999"/>
    </source>
</evidence>
<dbReference type="AlphaFoldDB" id="A0A2A2AAC6"/>
<dbReference type="FunFam" id="1.10.3730.10:FF:000001">
    <property type="entry name" value="Pyrroline-5-carboxylate reductase"/>
    <property type="match status" value="1"/>
</dbReference>
<dbReference type="EC" id="1.5.1.2" evidence="4 5"/>
<keyword evidence="4" id="KW-0963">Cytoplasm</keyword>
<comment type="subcellular location">
    <subcellularLocation>
        <location evidence="4">Cytoplasm</location>
    </subcellularLocation>
</comment>
<dbReference type="RefSeq" id="WP_095549782.1">
    <property type="nucleotide sequence ID" value="NZ_NSJF01000003.1"/>
</dbReference>
<dbReference type="InterPro" id="IPR008927">
    <property type="entry name" value="6-PGluconate_DH-like_C_sf"/>
</dbReference>
<dbReference type="PIRSF" id="PIRSF000193">
    <property type="entry name" value="Pyrrol-5-carb_rd"/>
    <property type="match status" value="1"/>
</dbReference>
<protein>
    <recommendedName>
        <fullName evidence="4 5">Pyrroline-5-carboxylate reductase</fullName>
        <shortName evidence="4">P5C reductase</shortName>
        <shortName evidence="4">P5CR</shortName>
        <ecNumber evidence="4 5">1.5.1.2</ecNumber>
    </recommendedName>
    <alternativeName>
        <fullName evidence="4">PCA reductase</fullName>
    </alternativeName>
</protein>
<dbReference type="Gene3D" id="1.10.3730.10">
    <property type="entry name" value="ProC C-terminal domain-like"/>
    <property type="match status" value="1"/>
</dbReference>
<keyword evidence="3 4" id="KW-0560">Oxidoreductase</keyword>
<comment type="function">
    <text evidence="4">Catalyzes the reduction of 1-pyrroline-5-carboxylate (PCA) to L-proline.</text>
</comment>
<dbReference type="HAMAP" id="MF_01925">
    <property type="entry name" value="P5C_reductase"/>
    <property type="match status" value="1"/>
</dbReference>
<dbReference type="InterPro" id="IPR028939">
    <property type="entry name" value="P5C_Rdtase_cat_N"/>
</dbReference>
<dbReference type="Pfam" id="PF14748">
    <property type="entry name" value="P5CR_dimer"/>
    <property type="match status" value="1"/>
</dbReference>
<dbReference type="Gene3D" id="3.40.50.720">
    <property type="entry name" value="NAD(P)-binding Rossmann-like Domain"/>
    <property type="match status" value="1"/>
</dbReference>
<evidence type="ECO:0000256" key="4">
    <source>
        <dbReference type="HAMAP-Rule" id="MF_01925"/>
    </source>
</evidence>
<keyword evidence="4" id="KW-0641">Proline biosynthesis</keyword>
<comment type="similarity">
    <text evidence="1 4">Belongs to the pyrroline-5-carboxylate reductase family.</text>
</comment>
<dbReference type="InterPro" id="IPR029036">
    <property type="entry name" value="P5CR_dimer"/>
</dbReference>
<dbReference type="NCBIfam" id="TIGR00112">
    <property type="entry name" value="proC"/>
    <property type="match status" value="1"/>
</dbReference>
<comment type="catalytic activity">
    <reaction evidence="4">
        <text>L-proline + NAD(+) = (S)-1-pyrroline-5-carboxylate + NADH + 2 H(+)</text>
        <dbReference type="Rhea" id="RHEA:14105"/>
        <dbReference type="ChEBI" id="CHEBI:15378"/>
        <dbReference type="ChEBI" id="CHEBI:17388"/>
        <dbReference type="ChEBI" id="CHEBI:57540"/>
        <dbReference type="ChEBI" id="CHEBI:57945"/>
        <dbReference type="ChEBI" id="CHEBI:60039"/>
        <dbReference type="EC" id="1.5.1.2"/>
    </reaction>
</comment>
<evidence type="ECO:0000313" key="9">
    <source>
        <dbReference type="EMBL" id="PAT34727.1"/>
    </source>
</evidence>
<reference evidence="9 10" key="1">
    <citation type="submission" date="2017-08" db="EMBL/GenBank/DDBJ databases">
        <title>WGS of Clinical strains of the CDC Group NO-1 linked to zoonotic infections in humans.</title>
        <authorList>
            <person name="Bernier A.-M."/>
            <person name="Bernard K."/>
        </authorList>
    </citation>
    <scope>NUCLEOTIDE SEQUENCE [LARGE SCALE GENOMIC DNA]</scope>
    <source>
        <strain evidence="9 10">NML03-0146</strain>
    </source>
</reference>
<feature type="domain" description="Pyrroline-5-carboxylate reductase catalytic N-terminal" evidence="7">
    <location>
        <begin position="5"/>
        <end position="87"/>
    </location>
</feature>
<evidence type="ECO:0000256" key="2">
    <source>
        <dbReference type="ARBA" id="ARBA00022857"/>
    </source>
</evidence>
<dbReference type="PANTHER" id="PTHR11645">
    <property type="entry name" value="PYRROLINE-5-CARBOXYLATE REDUCTASE"/>
    <property type="match status" value="1"/>
</dbReference>
<dbReference type="GO" id="GO:0055129">
    <property type="term" value="P:L-proline biosynthetic process"/>
    <property type="evidence" value="ECO:0007669"/>
    <property type="project" value="UniProtKB-UniRule"/>
</dbReference>
<evidence type="ECO:0000259" key="8">
    <source>
        <dbReference type="Pfam" id="PF14748"/>
    </source>
</evidence>
<evidence type="ECO:0000259" key="7">
    <source>
        <dbReference type="Pfam" id="PF03807"/>
    </source>
</evidence>
<keyword evidence="4" id="KW-0028">Amino-acid biosynthesis</keyword>
<dbReference type="GO" id="GO:0005737">
    <property type="term" value="C:cytoplasm"/>
    <property type="evidence" value="ECO:0007669"/>
    <property type="project" value="UniProtKB-SubCell"/>
</dbReference>
<dbReference type="PANTHER" id="PTHR11645:SF0">
    <property type="entry name" value="PYRROLINE-5-CARBOXYLATE REDUCTASE 3"/>
    <property type="match status" value="1"/>
</dbReference>
<gene>
    <name evidence="4" type="primary">proC</name>
    <name evidence="9" type="ORF">CK620_07555</name>
</gene>
<sequence length="277" mass="28810">MQPDIVFIGGGNMARAIIGGLRQHGQPAPALAAIEPNAAAREALTQDFGIRTAGTLQALGASAAAPLAATIVWAVKPQVLKDAMLAARPLLSSQQCLHLSIAAGVTTASMQAWLGDDVRIVRAMPNTPALLGQGMTGLFATASASQADRSKAQTIAAAVGQTLWVEQESLLDAVTALSGSGPAYVFYFLEAMREAGTQLGLTPEQAYQLAVATFAGASALAAQSPESPEVLRQRVTSKGGTTFAATQAMDAQHMQQHFIAAMRASHDRAREMAREFG</sequence>
<keyword evidence="2 4" id="KW-0521">NADP</keyword>
<dbReference type="SUPFAM" id="SSF48179">
    <property type="entry name" value="6-phosphogluconate dehydrogenase C-terminal domain-like"/>
    <property type="match status" value="1"/>
</dbReference>
<dbReference type="UniPathway" id="UPA00098">
    <property type="reaction ID" value="UER00361"/>
</dbReference>
<evidence type="ECO:0000256" key="3">
    <source>
        <dbReference type="ARBA" id="ARBA00023002"/>
    </source>
</evidence>
<comment type="caution">
    <text evidence="9">The sequence shown here is derived from an EMBL/GenBank/DDBJ whole genome shotgun (WGS) entry which is preliminary data.</text>
</comment>
<feature type="binding site" evidence="6">
    <location>
        <begin position="74"/>
        <end position="77"/>
    </location>
    <ligand>
        <name>NADP(+)</name>
        <dbReference type="ChEBI" id="CHEBI:58349"/>
    </ligand>
</feature>
<evidence type="ECO:0000256" key="1">
    <source>
        <dbReference type="ARBA" id="ARBA00005525"/>
    </source>
</evidence>
<feature type="domain" description="Pyrroline-5-carboxylate reductase dimerisation" evidence="8">
    <location>
        <begin position="168"/>
        <end position="272"/>
    </location>
</feature>
<accession>A0A2A2AAC6</accession>
<dbReference type="SUPFAM" id="SSF51735">
    <property type="entry name" value="NAD(P)-binding Rossmann-fold domains"/>
    <property type="match status" value="1"/>
</dbReference>
<evidence type="ECO:0000256" key="6">
    <source>
        <dbReference type="PIRSR" id="PIRSR000193-1"/>
    </source>
</evidence>